<evidence type="ECO:0000256" key="1">
    <source>
        <dbReference type="SAM" id="SignalP"/>
    </source>
</evidence>
<gene>
    <name evidence="2" type="ORF">EDC14_1003138</name>
</gene>
<evidence type="ECO:0000313" key="3">
    <source>
        <dbReference type="Proteomes" id="UP000295008"/>
    </source>
</evidence>
<keyword evidence="1" id="KW-0732">Signal</keyword>
<dbReference type="EMBL" id="SLUN01000003">
    <property type="protein sequence ID" value="TCL75206.1"/>
    <property type="molecule type" value="Genomic_DNA"/>
</dbReference>
<reference evidence="2 3" key="1">
    <citation type="submission" date="2019-03" db="EMBL/GenBank/DDBJ databases">
        <title>Genomic Encyclopedia of Type Strains, Phase IV (KMG-IV): sequencing the most valuable type-strain genomes for metagenomic binning, comparative biology and taxonomic classification.</title>
        <authorList>
            <person name="Goeker M."/>
        </authorList>
    </citation>
    <scope>NUCLEOTIDE SEQUENCE [LARGE SCALE GENOMIC DNA]</scope>
    <source>
        <strain evidence="2 3">LX-B</strain>
    </source>
</reference>
<evidence type="ECO:0000313" key="2">
    <source>
        <dbReference type="EMBL" id="TCL75206.1"/>
    </source>
</evidence>
<organism evidence="2 3">
    <name type="scientific">Hydrogenispora ethanolica</name>
    <dbReference type="NCBI Taxonomy" id="1082276"/>
    <lineage>
        <taxon>Bacteria</taxon>
        <taxon>Bacillati</taxon>
        <taxon>Bacillota</taxon>
        <taxon>Hydrogenispora</taxon>
    </lineage>
</organism>
<comment type="caution">
    <text evidence="2">The sequence shown here is derived from an EMBL/GenBank/DDBJ whole genome shotgun (WGS) entry which is preliminary data.</text>
</comment>
<protein>
    <submittedName>
        <fullName evidence="2">Uncharacterized protein</fullName>
    </submittedName>
</protein>
<feature type="chain" id="PRO_5020258964" evidence="1">
    <location>
        <begin position="24"/>
        <end position="326"/>
    </location>
</feature>
<name>A0A4R1S775_HYDET</name>
<proteinExistence type="predicted"/>
<dbReference type="AlphaFoldDB" id="A0A4R1S775"/>
<dbReference type="Proteomes" id="UP000295008">
    <property type="component" value="Unassembled WGS sequence"/>
</dbReference>
<keyword evidence="3" id="KW-1185">Reference proteome</keyword>
<accession>A0A4R1S775</accession>
<sequence length="326" mass="34810">MRLGQWTAIFMVCWGLVCGGAAAARGDSPAAGARLSYHLPPVGQITTLLHWESRVTQTESGRTAVRDLAADLRLDCSILKPAKAGGALCRIRVTEVSVRERTPFEDNEASASRVSGMLSAEAGGLAQLAGLVFTIEIPPSGAARLVAEEPRNEGLAKLDPGKLETMDGLALLTLLFAAENNPWKETLQELLVQLFNFWPQREAIAAGDSWKADLDLPFVRLPLRGEVQTAVVALGPETVELKASAPLAQELEKNDGGQVGGAPGSFGSVYYQLRGGLDGRLQIAAQSGWLRQAAFNARLTGEVRRSGGAVPVTLTIRFEWQTVDGI</sequence>
<feature type="signal peptide" evidence="1">
    <location>
        <begin position="1"/>
        <end position="23"/>
    </location>
</feature>